<dbReference type="Proteomes" id="UP000216998">
    <property type="component" value="Unassembled WGS sequence"/>
</dbReference>
<comment type="cofactor">
    <cofactor evidence="6">
        <name>a divalent metal cation</name>
        <dbReference type="ChEBI" id="CHEBI:60240"/>
    </cofactor>
</comment>
<dbReference type="Pfam" id="PF01612">
    <property type="entry name" value="DNA_pol_A_exo1"/>
    <property type="match status" value="1"/>
</dbReference>
<dbReference type="Gene3D" id="3.30.420.10">
    <property type="entry name" value="Ribonuclease H-like superfamily/Ribonuclease H"/>
    <property type="match status" value="1"/>
</dbReference>
<dbReference type="EMBL" id="NOXU01000024">
    <property type="protein sequence ID" value="OYQ36011.1"/>
    <property type="molecule type" value="Genomic_DNA"/>
</dbReference>
<sequence>MSLITTTDALSAFIARVRDAEYVTVDTEFMREKTYWPELCLVQVAGPTEAAAIDPLAPGIDLSPLYELLADPKVLKVFHAARQDLEIFVNLTGQVPAPLFDTQVAAMVCGFGDSVGYETLITKLTPARIDKSSRFTDWSHRPLTDRQLQYALSDVTHLRPAYEKIRAKLTRTGREGWLEDEMAILTDAATYRTEPEDAWKRLKVRTEKPRFLAILKEVAAWREREAQRKNLPRNRVLRDEALMEIAAHAPNNVDDLGRTRGLGAGMAQGRYGTEILAAIKTAQAIPDSALPRAEPRVEPAPGIAPIVELLRVLLKMVCDDNDVASRLVANAADLEAIAGDDKADVQALKGWRRDLFGDAALRLKQGKLALAIAGKKVKIVDLG</sequence>
<feature type="domain" description="HRDC" evidence="7">
    <location>
        <begin position="208"/>
        <end position="289"/>
    </location>
</feature>
<dbReference type="OrthoDB" id="9800549at2"/>
<proteinExistence type="inferred from homology"/>
<comment type="subcellular location">
    <subcellularLocation>
        <location evidence="6">Cytoplasm</location>
    </subcellularLocation>
</comment>
<dbReference type="InterPro" id="IPR010997">
    <property type="entry name" value="HRDC-like_sf"/>
</dbReference>
<keyword evidence="5 6" id="KW-0269">Exonuclease</keyword>
<evidence type="ECO:0000256" key="2">
    <source>
        <dbReference type="ARBA" id="ARBA00022694"/>
    </source>
</evidence>
<dbReference type="SUPFAM" id="SSF53098">
    <property type="entry name" value="Ribonuclease H-like"/>
    <property type="match status" value="1"/>
</dbReference>
<dbReference type="GO" id="GO:0000166">
    <property type="term" value="F:nucleotide binding"/>
    <property type="evidence" value="ECO:0007669"/>
    <property type="project" value="InterPro"/>
</dbReference>
<dbReference type="InterPro" id="IPR012337">
    <property type="entry name" value="RNaseH-like_sf"/>
</dbReference>
<dbReference type="InterPro" id="IPR002121">
    <property type="entry name" value="HRDC_dom"/>
</dbReference>
<evidence type="ECO:0000259" key="7">
    <source>
        <dbReference type="PROSITE" id="PS50967"/>
    </source>
</evidence>
<keyword evidence="1 6" id="KW-0963">Cytoplasm</keyword>
<dbReference type="GO" id="GO:0003676">
    <property type="term" value="F:nucleic acid binding"/>
    <property type="evidence" value="ECO:0007669"/>
    <property type="project" value="InterPro"/>
</dbReference>
<evidence type="ECO:0000313" key="9">
    <source>
        <dbReference type="Proteomes" id="UP000216998"/>
    </source>
</evidence>
<dbReference type="Gene3D" id="1.10.150.80">
    <property type="entry name" value="HRDC domain"/>
    <property type="match status" value="1"/>
</dbReference>
<keyword evidence="9" id="KW-1185">Reference proteome</keyword>
<comment type="caution">
    <text evidence="8">The sequence shown here is derived from an EMBL/GenBank/DDBJ whole genome shotgun (WGS) entry which is preliminary data.</text>
</comment>
<dbReference type="SMART" id="SM00474">
    <property type="entry name" value="35EXOc"/>
    <property type="match status" value="1"/>
</dbReference>
<evidence type="ECO:0000256" key="4">
    <source>
        <dbReference type="ARBA" id="ARBA00022801"/>
    </source>
</evidence>
<reference evidence="8 9" key="1">
    <citation type="submission" date="2017-07" db="EMBL/GenBank/DDBJ databases">
        <title>Niveispirillum cyanobacteriorum sp. nov., isolated from cyanobacterial aggregates in a eutrophic lake.</title>
        <authorList>
            <person name="Cai H."/>
        </authorList>
    </citation>
    <scope>NUCLEOTIDE SEQUENCE [LARGE SCALE GENOMIC DNA]</scope>
    <source>
        <strain evidence="9">TH1-14</strain>
    </source>
</reference>
<dbReference type="GO" id="GO:0033890">
    <property type="term" value="F:ribonuclease D activity"/>
    <property type="evidence" value="ECO:0007669"/>
    <property type="project" value="UniProtKB-UniRule"/>
</dbReference>
<dbReference type="PANTHER" id="PTHR47649">
    <property type="entry name" value="RIBONUCLEASE D"/>
    <property type="match status" value="1"/>
</dbReference>
<evidence type="ECO:0000256" key="5">
    <source>
        <dbReference type="ARBA" id="ARBA00022839"/>
    </source>
</evidence>
<dbReference type="EC" id="3.1.13.5" evidence="6"/>
<comment type="function">
    <text evidence="6">Exonuclease involved in the 3' processing of various precursor tRNAs. Initiates hydrolysis at the 3'-terminus of an RNA molecule and releases 5'-mononucleotides.</text>
</comment>
<evidence type="ECO:0000256" key="3">
    <source>
        <dbReference type="ARBA" id="ARBA00022722"/>
    </source>
</evidence>
<comment type="similarity">
    <text evidence="6">Belongs to the RNase D family.</text>
</comment>
<name>A0A255Z3K5_9PROT</name>
<dbReference type="RefSeq" id="WP_094455116.1">
    <property type="nucleotide sequence ID" value="NZ_NOXU01000024.1"/>
</dbReference>
<organism evidence="8 9">
    <name type="scientific">Niveispirillum lacus</name>
    <dbReference type="NCBI Taxonomy" id="1981099"/>
    <lineage>
        <taxon>Bacteria</taxon>
        <taxon>Pseudomonadati</taxon>
        <taxon>Pseudomonadota</taxon>
        <taxon>Alphaproteobacteria</taxon>
        <taxon>Rhodospirillales</taxon>
        <taxon>Azospirillaceae</taxon>
        <taxon>Niveispirillum</taxon>
    </lineage>
</organism>
<dbReference type="PROSITE" id="PS50967">
    <property type="entry name" value="HRDC"/>
    <property type="match status" value="1"/>
</dbReference>
<keyword evidence="4 6" id="KW-0378">Hydrolase</keyword>
<dbReference type="InterPro" id="IPR006292">
    <property type="entry name" value="RNase_D"/>
</dbReference>
<accession>A0A255Z3K5</accession>
<evidence type="ECO:0000256" key="6">
    <source>
        <dbReference type="HAMAP-Rule" id="MF_01899"/>
    </source>
</evidence>
<dbReference type="InterPro" id="IPR036397">
    <property type="entry name" value="RNaseH_sf"/>
</dbReference>
<dbReference type="GO" id="GO:0008408">
    <property type="term" value="F:3'-5' exonuclease activity"/>
    <property type="evidence" value="ECO:0007669"/>
    <property type="project" value="InterPro"/>
</dbReference>
<dbReference type="GO" id="GO:0042780">
    <property type="term" value="P:tRNA 3'-end processing"/>
    <property type="evidence" value="ECO:0007669"/>
    <property type="project" value="UniProtKB-UniRule"/>
</dbReference>
<comment type="catalytic activity">
    <reaction evidence="6">
        <text>Exonucleolytic cleavage that removes extra residues from the 3'-terminus of tRNA to produce 5'-mononucleotides.</text>
        <dbReference type="EC" id="3.1.13.5"/>
    </reaction>
</comment>
<keyword evidence="3 6" id="KW-0540">Nuclease</keyword>
<dbReference type="NCBIfam" id="TIGR01388">
    <property type="entry name" value="rnd"/>
    <property type="match status" value="1"/>
</dbReference>
<dbReference type="SUPFAM" id="SSF47819">
    <property type="entry name" value="HRDC-like"/>
    <property type="match status" value="2"/>
</dbReference>
<dbReference type="PANTHER" id="PTHR47649:SF1">
    <property type="entry name" value="RIBONUCLEASE D"/>
    <property type="match status" value="1"/>
</dbReference>
<dbReference type="GO" id="GO:0005737">
    <property type="term" value="C:cytoplasm"/>
    <property type="evidence" value="ECO:0007669"/>
    <property type="project" value="UniProtKB-SubCell"/>
</dbReference>
<dbReference type="InterPro" id="IPR051086">
    <property type="entry name" value="RNase_D-like"/>
</dbReference>
<dbReference type="SMART" id="SM00341">
    <property type="entry name" value="HRDC"/>
    <property type="match status" value="1"/>
</dbReference>
<evidence type="ECO:0000256" key="1">
    <source>
        <dbReference type="ARBA" id="ARBA00022490"/>
    </source>
</evidence>
<dbReference type="HAMAP" id="MF_01899">
    <property type="entry name" value="RNase_D"/>
    <property type="match status" value="1"/>
</dbReference>
<gene>
    <name evidence="6 8" type="primary">rnd</name>
    <name evidence="8" type="ORF">CHU95_05880</name>
</gene>
<evidence type="ECO:0000313" key="8">
    <source>
        <dbReference type="EMBL" id="OYQ36011.1"/>
    </source>
</evidence>
<dbReference type="InterPro" id="IPR002562">
    <property type="entry name" value="3'-5'_exonuclease_dom"/>
</dbReference>
<keyword evidence="2 6" id="KW-0819">tRNA processing</keyword>
<dbReference type="Pfam" id="PF00570">
    <property type="entry name" value="HRDC"/>
    <property type="match status" value="1"/>
</dbReference>
<dbReference type="AlphaFoldDB" id="A0A255Z3K5"/>
<dbReference type="InterPro" id="IPR044876">
    <property type="entry name" value="HRDC_dom_sf"/>
</dbReference>
<dbReference type="CDD" id="cd06142">
    <property type="entry name" value="RNaseD_exo"/>
    <property type="match status" value="1"/>
</dbReference>
<protein>
    <recommendedName>
        <fullName evidence="6">Ribonuclease D</fullName>
        <shortName evidence="6">RNase D</shortName>
        <ecNumber evidence="6">3.1.13.5</ecNumber>
    </recommendedName>
</protein>